<evidence type="ECO:0000313" key="3">
    <source>
        <dbReference type="EMBL" id="KAA9302344.1"/>
    </source>
</evidence>
<keyword evidence="2" id="KW-0812">Transmembrane</keyword>
<evidence type="ECO:0000313" key="4">
    <source>
        <dbReference type="Proteomes" id="UP000327148"/>
    </source>
</evidence>
<dbReference type="EMBL" id="VYWO01000001">
    <property type="protein sequence ID" value="KAA9302344.1"/>
    <property type="molecule type" value="Genomic_DNA"/>
</dbReference>
<organism evidence="3 4">
    <name type="scientific">Aerococcus sanguinicola</name>
    <dbReference type="NCBI Taxonomy" id="119206"/>
    <lineage>
        <taxon>Bacteria</taxon>
        <taxon>Bacillati</taxon>
        <taxon>Bacillota</taxon>
        <taxon>Bacilli</taxon>
        <taxon>Lactobacillales</taxon>
        <taxon>Aerococcaceae</taxon>
        <taxon>Aerococcus</taxon>
    </lineage>
</organism>
<evidence type="ECO:0000256" key="1">
    <source>
        <dbReference type="SAM" id="MobiDB-lite"/>
    </source>
</evidence>
<proteinExistence type="predicted"/>
<feature type="region of interest" description="Disordered" evidence="1">
    <location>
        <begin position="75"/>
        <end position="97"/>
    </location>
</feature>
<gene>
    <name evidence="3" type="ORF">F6I03_03765</name>
</gene>
<sequence>MTEEFPKKKLVAYLGSALVALLGIFLLFQWTTPNLTDDPGNPLGLSKTEDSLKARETYSAAPILDQEASDEGFELKPVDQESESKPGLPPETSPTIDQISQKNLDQLEAEYENKFGSP</sequence>
<dbReference type="OrthoDB" id="2136543at2"/>
<protein>
    <submittedName>
        <fullName evidence="3">Uncharacterized protein</fullName>
    </submittedName>
</protein>
<feature type="compositionally biased region" description="Basic and acidic residues" evidence="1">
    <location>
        <begin position="75"/>
        <end position="84"/>
    </location>
</feature>
<dbReference type="Proteomes" id="UP000327148">
    <property type="component" value="Unassembled WGS sequence"/>
</dbReference>
<keyword evidence="2" id="KW-1133">Transmembrane helix</keyword>
<reference evidence="3 4" key="1">
    <citation type="submission" date="2019-09" db="EMBL/GenBank/DDBJ databases">
        <title>Draft genome sequence assemblies of isolates from the urinary tract.</title>
        <authorList>
            <person name="Mores C.R."/>
            <person name="Putonti C."/>
            <person name="Wolfe A.J."/>
        </authorList>
    </citation>
    <scope>NUCLEOTIDE SEQUENCE [LARGE SCALE GENOMIC DNA]</scope>
    <source>
        <strain evidence="3 4">UMB623</strain>
    </source>
</reference>
<keyword evidence="2" id="KW-0472">Membrane</keyword>
<evidence type="ECO:0000256" key="2">
    <source>
        <dbReference type="SAM" id="Phobius"/>
    </source>
</evidence>
<dbReference type="AlphaFoldDB" id="A0A5N1GPM2"/>
<feature type="transmembrane region" description="Helical" evidence="2">
    <location>
        <begin position="12"/>
        <end position="30"/>
    </location>
</feature>
<accession>A0A5N1GPM2</accession>
<comment type="caution">
    <text evidence="3">The sequence shown here is derived from an EMBL/GenBank/DDBJ whole genome shotgun (WGS) entry which is preliminary data.</text>
</comment>
<name>A0A5N1GPM2_9LACT</name>
<dbReference type="RefSeq" id="WP_070431092.1">
    <property type="nucleotide sequence ID" value="NZ_VYWO01000001.1"/>
</dbReference>